<gene>
    <name evidence="5" type="ORF">BRENAR_LOCUS386</name>
</gene>
<dbReference type="Proteomes" id="UP000290900">
    <property type="component" value="Unassembled WGS sequence"/>
</dbReference>
<feature type="compositionally biased region" description="Low complexity" evidence="3">
    <location>
        <begin position="579"/>
        <end position="589"/>
    </location>
</feature>
<dbReference type="PROSITE" id="PS50302">
    <property type="entry name" value="PUM"/>
    <property type="match status" value="2"/>
</dbReference>
<dbReference type="SMART" id="SM00025">
    <property type="entry name" value="Pumilio"/>
    <property type="match status" value="6"/>
</dbReference>
<feature type="compositionally biased region" description="Low complexity" evidence="3">
    <location>
        <begin position="696"/>
        <end position="713"/>
    </location>
</feature>
<feature type="compositionally biased region" description="Polar residues" evidence="3">
    <location>
        <begin position="84"/>
        <end position="93"/>
    </location>
</feature>
<evidence type="ECO:0000259" key="4">
    <source>
        <dbReference type="PROSITE" id="PS50303"/>
    </source>
</evidence>
<dbReference type="FunCoup" id="A0A448YFI1">
    <property type="interactions" value="89"/>
</dbReference>
<feature type="compositionally biased region" description="Low complexity" evidence="3">
    <location>
        <begin position="626"/>
        <end position="645"/>
    </location>
</feature>
<dbReference type="InterPro" id="IPR052645">
    <property type="entry name" value="Pumilio_domain_protein"/>
</dbReference>
<evidence type="ECO:0000313" key="6">
    <source>
        <dbReference type="Proteomes" id="UP000290900"/>
    </source>
</evidence>
<feature type="region of interest" description="Disordered" evidence="3">
    <location>
        <begin position="694"/>
        <end position="713"/>
    </location>
</feature>
<evidence type="ECO:0000313" key="5">
    <source>
        <dbReference type="EMBL" id="VEU19649.1"/>
    </source>
</evidence>
<feature type="repeat" description="Pumilio" evidence="2">
    <location>
        <begin position="251"/>
        <end position="286"/>
    </location>
</feature>
<name>A0A448YFI1_BRENA</name>
<dbReference type="InterPro" id="IPR000504">
    <property type="entry name" value="RRM_dom"/>
</dbReference>
<dbReference type="InterPro" id="IPR033133">
    <property type="entry name" value="PUM-HD"/>
</dbReference>
<reference evidence="5 6" key="1">
    <citation type="submission" date="2018-12" db="EMBL/GenBank/DDBJ databases">
        <authorList>
            <person name="Tiukova I."/>
            <person name="Dainat J."/>
        </authorList>
    </citation>
    <scope>NUCLEOTIDE SEQUENCE [LARGE SCALE GENOMIC DNA]</scope>
</reference>
<dbReference type="PROSITE" id="PS50303">
    <property type="entry name" value="PUM_HD"/>
    <property type="match status" value="1"/>
</dbReference>
<dbReference type="AlphaFoldDB" id="A0A448YFI1"/>
<feature type="region of interest" description="Disordered" evidence="3">
    <location>
        <begin position="84"/>
        <end position="127"/>
    </location>
</feature>
<dbReference type="GO" id="GO:0003729">
    <property type="term" value="F:mRNA binding"/>
    <property type="evidence" value="ECO:0007669"/>
    <property type="project" value="UniProtKB-ARBA"/>
</dbReference>
<feature type="domain" description="PUM-HD" evidence="4">
    <location>
        <begin position="156"/>
        <end position="558"/>
    </location>
</feature>
<evidence type="ECO:0000256" key="3">
    <source>
        <dbReference type="SAM" id="MobiDB-lite"/>
    </source>
</evidence>
<dbReference type="InterPro" id="IPR011989">
    <property type="entry name" value="ARM-like"/>
</dbReference>
<organism evidence="5 6">
    <name type="scientific">Brettanomyces naardenensis</name>
    <name type="common">Yeast</name>
    <dbReference type="NCBI Taxonomy" id="13370"/>
    <lineage>
        <taxon>Eukaryota</taxon>
        <taxon>Fungi</taxon>
        <taxon>Dikarya</taxon>
        <taxon>Ascomycota</taxon>
        <taxon>Saccharomycotina</taxon>
        <taxon>Pichiomycetes</taxon>
        <taxon>Pichiales</taxon>
        <taxon>Pichiaceae</taxon>
        <taxon>Brettanomyces</taxon>
    </lineage>
</organism>
<dbReference type="InterPro" id="IPR001313">
    <property type="entry name" value="Pumilio_RNA-bd_rpt"/>
</dbReference>
<feature type="region of interest" description="Disordered" evidence="3">
    <location>
        <begin position="562"/>
        <end position="647"/>
    </location>
</feature>
<dbReference type="Gene3D" id="1.25.10.10">
    <property type="entry name" value="Leucine-rich Repeat Variant"/>
    <property type="match status" value="1"/>
</dbReference>
<dbReference type="STRING" id="13370.A0A448YFI1"/>
<dbReference type="OrthoDB" id="2017782at2759"/>
<dbReference type="InParanoid" id="A0A448YFI1"/>
<dbReference type="SUPFAM" id="SSF48371">
    <property type="entry name" value="ARM repeat"/>
    <property type="match status" value="1"/>
</dbReference>
<dbReference type="EMBL" id="CAACVR010000001">
    <property type="protein sequence ID" value="VEU19649.1"/>
    <property type="molecule type" value="Genomic_DNA"/>
</dbReference>
<feature type="repeat" description="Pumilio" evidence="2">
    <location>
        <begin position="215"/>
        <end position="250"/>
    </location>
</feature>
<dbReference type="Pfam" id="PF00076">
    <property type="entry name" value="RRM_1"/>
    <property type="match status" value="1"/>
</dbReference>
<dbReference type="InterPro" id="IPR016024">
    <property type="entry name" value="ARM-type_fold"/>
</dbReference>
<dbReference type="SUPFAM" id="SSF54928">
    <property type="entry name" value="RNA-binding domain, RBD"/>
    <property type="match status" value="1"/>
</dbReference>
<dbReference type="InterPro" id="IPR035979">
    <property type="entry name" value="RBD_domain_sf"/>
</dbReference>
<dbReference type="PANTHER" id="PTHR47093">
    <property type="entry name" value="PROTEIN JSN1-RELATED"/>
    <property type="match status" value="1"/>
</dbReference>
<keyword evidence="1" id="KW-0677">Repeat</keyword>
<dbReference type="Pfam" id="PF00806">
    <property type="entry name" value="PUF"/>
    <property type="match status" value="1"/>
</dbReference>
<protein>
    <submittedName>
        <fullName evidence="5">DEKNAAC100122</fullName>
    </submittedName>
</protein>
<proteinExistence type="predicted"/>
<evidence type="ECO:0000256" key="1">
    <source>
        <dbReference type="ARBA" id="ARBA00022737"/>
    </source>
</evidence>
<evidence type="ECO:0000256" key="2">
    <source>
        <dbReference type="PROSITE-ProRule" id="PRU00317"/>
    </source>
</evidence>
<dbReference type="GO" id="GO:0000288">
    <property type="term" value="P:nuclear-transcribed mRNA catabolic process, deadenylation-dependent decay"/>
    <property type="evidence" value="ECO:0007669"/>
    <property type="project" value="TreeGrafter"/>
</dbReference>
<dbReference type="PANTHER" id="PTHR47093:SF1">
    <property type="entry name" value="PROTEIN JSN1-RELATED"/>
    <property type="match status" value="1"/>
</dbReference>
<accession>A0A448YFI1</accession>
<sequence>MMNQFGPIISVRVVACTDSSDLVVVVEFQDIESAIRCKAKMNYQELVPGLSCIVSFAKIIFVEDTKQQQQLPQQRQENLMLQLDTPTPSSQLSGHHRDQSRGTEGGIANTSSISPSRHIDEQPKDTSFNEEYDRFERICKDLLADKVSLSGPQLSHLSILIHRALRYNSVRGYGLGKLPEPLAVRKFDTPRLRDIRKQLDSNQLPRINVEELALAMYVELPELASDYLGNTIVQKLLEICSSPIRDVMIKHLLPYLAQMGAHKNGTWAAQKMINTVSTEREKWLISRALYKYFTQLFNDQYANYVVHGVLKFGGPYNDFIVEAMLATFMEIARNRFGARAIRTCLESDSISKEASVAISTCVLTWCWDLMVDPNGSLLVTWFLDTCTVLPDRHCLLAKTLCEDDATDSSSITTSSVSQEVRELGLNLDDPTLAMGVNSRLCKVCCSKLGHLSVLKVLNYRTDLTARDMILRRIFGDSVFECDEADLDANFVEPPYLVRILTESSSNGPAFIYKVLSIPTLDPELRARIVHLVRTVLQDHNLIGSHQHKRLCEEVGLKVSTRSRALSSVSTGRRRRSRSRSSSTNTLLGGAPVSGTVDGSPTIGGHRHSRYSPPLSSQQTCGFSYDSATASNGTNSSTNKNSHTPNVNASSAAVTGEFNGNNISPQFDYDMMLGSQFEKLSLNGGFTPRQFYHDRQQSQNSNRNGQSPGQQLFY</sequence>
<keyword evidence="6" id="KW-1185">Reference proteome</keyword>